<name>A0A1D6HRT1_MAIZE</name>
<dbReference type="EMBL" id="CM007650">
    <property type="protein sequence ID" value="ONM51189.1"/>
    <property type="molecule type" value="Genomic_DNA"/>
</dbReference>
<dbReference type="AlphaFoldDB" id="A0A1D6HRT1"/>
<proteinExistence type="predicted"/>
<organism evidence="1">
    <name type="scientific">Zea mays</name>
    <name type="common">Maize</name>
    <dbReference type="NCBI Taxonomy" id="4577"/>
    <lineage>
        <taxon>Eukaryota</taxon>
        <taxon>Viridiplantae</taxon>
        <taxon>Streptophyta</taxon>
        <taxon>Embryophyta</taxon>
        <taxon>Tracheophyta</taxon>
        <taxon>Spermatophyta</taxon>
        <taxon>Magnoliopsida</taxon>
        <taxon>Liliopsida</taxon>
        <taxon>Poales</taxon>
        <taxon>Poaceae</taxon>
        <taxon>PACMAD clade</taxon>
        <taxon>Panicoideae</taxon>
        <taxon>Andropogonodae</taxon>
        <taxon>Andropogoneae</taxon>
        <taxon>Tripsacinae</taxon>
        <taxon>Zea</taxon>
    </lineage>
</organism>
<gene>
    <name evidence="1" type="ORF">ZEAMMB73_Zm00001d018732</name>
</gene>
<sequence>MFSGKTYLVDQIVIGAVKPGNDITRGCVTGPRIKGKECTDFCRNAYGTCKMYLKRREVNVGIIEIGIAIIPTIISIIKEMTGTGTQKHFMPIKGQISGQ</sequence>
<evidence type="ECO:0000313" key="1">
    <source>
        <dbReference type="EMBL" id="ONM51189.1"/>
    </source>
</evidence>
<accession>A0A1D6HRT1</accession>
<reference evidence="1" key="1">
    <citation type="submission" date="2015-12" db="EMBL/GenBank/DDBJ databases">
        <title>Update maize B73 reference genome by single molecule sequencing technologies.</title>
        <authorList>
            <consortium name="Maize Genome Sequencing Project"/>
            <person name="Ware D."/>
        </authorList>
    </citation>
    <scope>NUCLEOTIDE SEQUENCE [LARGE SCALE GENOMIC DNA]</scope>
    <source>
        <tissue evidence="1">Seedling</tissue>
    </source>
</reference>
<protein>
    <submittedName>
        <fullName evidence="1">Chaperone DnaJ-domain superfamily protein</fullName>
    </submittedName>
</protein>